<dbReference type="EMBL" id="BPLR01006290">
    <property type="protein sequence ID" value="GIY08789.1"/>
    <property type="molecule type" value="Genomic_DNA"/>
</dbReference>
<comment type="caution">
    <text evidence="1">The sequence shown here is derived from an EMBL/GenBank/DDBJ whole genome shotgun (WGS) entry which is preliminary data.</text>
</comment>
<keyword evidence="2" id="KW-1185">Reference proteome</keyword>
<sequence>MELVSILISLGVTFFLPQTPSSTLYLIPLFEFLSQYSFPITLAGSPGSNRNPSQSLLGKECPRAFPLSDYHGHVGKDWNVSMYPLAIVSVICKECWRCCRKFLRSALLESSIVENYFEKFSRPPSLFT</sequence>
<protein>
    <submittedName>
        <fullName evidence="1">Uncharacterized protein</fullName>
    </submittedName>
</protein>
<organism evidence="1 2">
    <name type="scientific">Caerostris extrusa</name>
    <name type="common">Bark spider</name>
    <name type="synonym">Caerostris bankana</name>
    <dbReference type="NCBI Taxonomy" id="172846"/>
    <lineage>
        <taxon>Eukaryota</taxon>
        <taxon>Metazoa</taxon>
        <taxon>Ecdysozoa</taxon>
        <taxon>Arthropoda</taxon>
        <taxon>Chelicerata</taxon>
        <taxon>Arachnida</taxon>
        <taxon>Araneae</taxon>
        <taxon>Araneomorphae</taxon>
        <taxon>Entelegynae</taxon>
        <taxon>Araneoidea</taxon>
        <taxon>Araneidae</taxon>
        <taxon>Caerostris</taxon>
    </lineage>
</organism>
<accession>A0AAV4QIW8</accession>
<evidence type="ECO:0000313" key="1">
    <source>
        <dbReference type="EMBL" id="GIY08789.1"/>
    </source>
</evidence>
<gene>
    <name evidence="1" type="ORF">CEXT_776131</name>
</gene>
<name>A0AAV4QIW8_CAEEX</name>
<dbReference type="Proteomes" id="UP001054945">
    <property type="component" value="Unassembled WGS sequence"/>
</dbReference>
<proteinExistence type="predicted"/>
<dbReference type="AlphaFoldDB" id="A0AAV4QIW8"/>
<evidence type="ECO:0000313" key="2">
    <source>
        <dbReference type="Proteomes" id="UP001054945"/>
    </source>
</evidence>
<reference evidence="1 2" key="1">
    <citation type="submission" date="2021-06" db="EMBL/GenBank/DDBJ databases">
        <title>Caerostris extrusa draft genome.</title>
        <authorList>
            <person name="Kono N."/>
            <person name="Arakawa K."/>
        </authorList>
    </citation>
    <scope>NUCLEOTIDE SEQUENCE [LARGE SCALE GENOMIC DNA]</scope>
</reference>